<accession>A0ABQ8FYV7</accession>
<evidence type="ECO:0000313" key="1">
    <source>
        <dbReference type="EMBL" id="KAH7034263.1"/>
    </source>
</evidence>
<name>A0ABQ8FYV7_9PEZI</name>
<dbReference type="EMBL" id="JAGTJR010000037">
    <property type="protein sequence ID" value="KAH7034263.1"/>
    <property type="molecule type" value="Genomic_DNA"/>
</dbReference>
<evidence type="ECO:0000313" key="2">
    <source>
        <dbReference type="Proteomes" id="UP000774617"/>
    </source>
</evidence>
<comment type="caution">
    <text evidence="1">The sequence shown here is derived from an EMBL/GenBank/DDBJ whole genome shotgun (WGS) entry which is preliminary data.</text>
</comment>
<proteinExistence type="predicted"/>
<reference evidence="1 2" key="1">
    <citation type="journal article" date="2021" name="Nat. Commun.">
        <title>Genetic determinants of endophytism in the Arabidopsis root mycobiome.</title>
        <authorList>
            <person name="Mesny F."/>
            <person name="Miyauchi S."/>
            <person name="Thiergart T."/>
            <person name="Pickel B."/>
            <person name="Atanasova L."/>
            <person name="Karlsson M."/>
            <person name="Huettel B."/>
            <person name="Barry K.W."/>
            <person name="Haridas S."/>
            <person name="Chen C."/>
            <person name="Bauer D."/>
            <person name="Andreopoulos W."/>
            <person name="Pangilinan J."/>
            <person name="LaButti K."/>
            <person name="Riley R."/>
            <person name="Lipzen A."/>
            <person name="Clum A."/>
            <person name="Drula E."/>
            <person name="Henrissat B."/>
            <person name="Kohler A."/>
            <person name="Grigoriev I.V."/>
            <person name="Martin F.M."/>
            <person name="Hacquard S."/>
        </authorList>
    </citation>
    <scope>NUCLEOTIDE SEQUENCE [LARGE SCALE GENOMIC DNA]</scope>
    <source>
        <strain evidence="1 2">MPI-SDFR-AT-0080</strain>
    </source>
</reference>
<keyword evidence="2" id="KW-1185">Reference proteome</keyword>
<sequence length="198" mass="21469">MLPHAVHRASGSLCAKAYVCLAFTAHAPLPPTLAQCRTAARTGSSRMCVSAQRKRSPSASATTLPDGNEAELASMQHQQPASSCTASPQPFGQFHPNAEPSRLYEQPTASFLYNYHRHVISLSSTYSSMSRPWTTEWRRHCPRVAIVQRPTIARSPASAAWFFAPPPPHASHRSMVELIIIGTAISFAGTCSLGITRS</sequence>
<gene>
    <name evidence="1" type="ORF">B0J12DRAFT_273831</name>
</gene>
<organism evidence="1 2">
    <name type="scientific">Macrophomina phaseolina</name>
    <dbReference type="NCBI Taxonomy" id="35725"/>
    <lineage>
        <taxon>Eukaryota</taxon>
        <taxon>Fungi</taxon>
        <taxon>Dikarya</taxon>
        <taxon>Ascomycota</taxon>
        <taxon>Pezizomycotina</taxon>
        <taxon>Dothideomycetes</taxon>
        <taxon>Dothideomycetes incertae sedis</taxon>
        <taxon>Botryosphaeriales</taxon>
        <taxon>Botryosphaeriaceae</taxon>
        <taxon>Macrophomina</taxon>
    </lineage>
</organism>
<dbReference type="Proteomes" id="UP000774617">
    <property type="component" value="Unassembled WGS sequence"/>
</dbReference>
<protein>
    <submittedName>
        <fullName evidence="1">Uncharacterized protein</fullName>
    </submittedName>
</protein>